<dbReference type="Pfam" id="PF13564">
    <property type="entry name" value="DoxX_2"/>
    <property type="match status" value="1"/>
</dbReference>
<organism evidence="6 7">
    <name type="scientific">Flavobacterium faecale</name>
    <dbReference type="NCBI Taxonomy" id="1355330"/>
    <lineage>
        <taxon>Bacteria</taxon>
        <taxon>Pseudomonadati</taxon>
        <taxon>Bacteroidota</taxon>
        <taxon>Flavobacteriia</taxon>
        <taxon>Flavobacteriales</taxon>
        <taxon>Flavobacteriaceae</taxon>
        <taxon>Flavobacterium</taxon>
    </lineage>
</organism>
<gene>
    <name evidence="6" type="ORF">FFWV33_15730</name>
</gene>
<evidence type="ECO:0000313" key="7">
    <source>
        <dbReference type="Proteomes" id="UP000244527"/>
    </source>
</evidence>
<reference evidence="6 7" key="1">
    <citation type="submission" date="2017-04" db="EMBL/GenBank/DDBJ databases">
        <title>Compelte genome sequence of WV33.</title>
        <authorList>
            <person name="Lee P.C."/>
        </authorList>
    </citation>
    <scope>NUCLEOTIDE SEQUENCE [LARGE SCALE GENOMIC DNA]</scope>
    <source>
        <strain evidence="6 7">WV33</strain>
    </source>
</reference>
<evidence type="ECO:0000256" key="1">
    <source>
        <dbReference type="ARBA" id="ARBA00004141"/>
    </source>
</evidence>
<protein>
    <recommendedName>
        <fullName evidence="8">DoxX-like family protein</fullName>
    </recommendedName>
</protein>
<keyword evidence="2 5" id="KW-0812">Transmembrane</keyword>
<sequence>MKATKITYYITTGIISAMMVYIAFETLTKPEVKVSMAHLGFPDYFRIELGITKLIGAVLLWLPIRLLKETAYIGFAIMFGSASIAHYAVGDPADKVIAGIVFLAILITSYVSHKKLQNK</sequence>
<feature type="transmembrane region" description="Helical" evidence="5">
    <location>
        <begin position="7"/>
        <end position="24"/>
    </location>
</feature>
<feature type="transmembrane region" description="Helical" evidence="5">
    <location>
        <begin position="71"/>
        <end position="90"/>
    </location>
</feature>
<accession>A0A2S1LGJ7</accession>
<evidence type="ECO:0000256" key="4">
    <source>
        <dbReference type="ARBA" id="ARBA00023136"/>
    </source>
</evidence>
<dbReference type="Proteomes" id="UP000244527">
    <property type="component" value="Chromosome"/>
</dbReference>
<keyword evidence="7" id="KW-1185">Reference proteome</keyword>
<keyword evidence="3 5" id="KW-1133">Transmembrane helix</keyword>
<evidence type="ECO:0000256" key="5">
    <source>
        <dbReference type="SAM" id="Phobius"/>
    </source>
</evidence>
<name>A0A2S1LGJ7_9FLAO</name>
<dbReference type="RefSeq" id="WP_108741786.1">
    <property type="nucleotide sequence ID" value="NZ_CP020918.1"/>
</dbReference>
<evidence type="ECO:0000313" key="6">
    <source>
        <dbReference type="EMBL" id="AWG22873.1"/>
    </source>
</evidence>
<proteinExistence type="predicted"/>
<keyword evidence="4 5" id="KW-0472">Membrane</keyword>
<dbReference type="EMBL" id="CP020918">
    <property type="protein sequence ID" value="AWG22873.1"/>
    <property type="molecule type" value="Genomic_DNA"/>
</dbReference>
<feature type="transmembrane region" description="Helical" evidence="5">
    <location>
        <begin position="44"/>
        <end position="64"/>
    </location>
</feature>
<dbReference type="OrthoDB" id="7960583at2"/>
<comment type="subcellular location">
    <subcellularLocation>
        <location evidence="1">Membrane</location>
        <topology evidence="1">Multi-pass membrane protein</topology>
    </subcellularLocation>
</comment>
<evidence type="ECO:0008006" key="8">
    <source>
        <dbReference type="Google" id="ProtNLM"/>
    </source>
</evidence>
<evidence type="ECO:0000256" key="3">
    <source>
        <dbReference type="ARBA" id="ARBA00022989"/>
    </source>
</evidence>
<feature type="transmembrane region" description="Helical" evidence="5">
    <location>
        <begin position="96"/>
        <end position="113"/>
    </location>
</feature>
<dbReference type="KEGG" id="ffa:FFWV33_15730"/>
<dbReference type="InterPro" id="IPR032808">
    <property type="entry name" value="DoxX"/>
</dbReference>
<evidence type="ECO:0000256" key="2">
    <source>
        <dbReference type="ARBA" id="ARBA00022692"/>
    </source>
</evidence>
<dbReference type="AlphaFoldDB" id="A0A2S1LGJ7"/>
<dbReference type="GO" id="GO:0016020">
    <property type="term" value="C:membrane"/>
    <property type="evidence" value="ECO:0007669"/>
    <property type="project" value="UniProtKB-SubCell"/>
</dbReference>